<sequence length="353" mass="40290">MKSLLLDISKIKNLYSGLGHVGDELAKGIAVQAQQEWELKYLLPKRFEDRYGSKVSYFFLKAWRKIINSRIKADVWHMTSADSRYEFNRKSKLLLTIHDLNFLTEKSGDKLEKRKQRLQKKINQASAITAISAFTKNEVLKHMKVPEGKEIQVIYNGVANPMERPASQPAVAKGEHKPFFFTIGAIMWKKNFHTLIPMMKHFPEYELWIAGKGIEGDYGKKISLAIQEQQLGDRVKMIGEISNEEKNWAYQNCEAFLFPSLLEGFGIPPIEAMYCGKPAFLANRTSLPEIGGKLAYYWDDFEADDMAKVVTAGLADFNAKTDGKELLVQHASQFSWSNTISEYIALYDQLAKQ</sequence>
<dbReference type="PANTHER" id="PTHR46401:SF2">
    <property type="entry name" value="GLYCOSYLTRANSFERASE WBBK-RELATED"/>
    <property type="match status" value="1"/>
</dbReference>
<dbReference type="Proteomes" id="UP001354989">
    <property type="component" value="Chromosome"/>
</dbReference>
<feature type="domain" description="Glycosyl transferase family 1" evidence="2">
    <location>
        <begin position="167"/>
        <end position="295"/>
    </location>
</feature>
<evidence type="ECO:0000256" key="1">
    <source>
        <dbReference type="ARBA" id="ARBA00022679"/>
    </source>
</evidence>
<evidence type="ECO:0008006" key="6">
    <source>
        <dbReference type="Google" id="ProtNLM"/>
    </source>
</evidence>
<dbReference type="InterPro" id="IPR001296">
    <property type="entry name" value="Glyco_trans_1"/>
</dbReference>
<reference evidence="4 5" key="1">
    <citation type="submission" date="2021-12" db="EMBL/GenBank/DDBJ databases">
        <title>Genome sequencing of bacteria with rrn-lacking chromosome and rrn-plasmid.</title>
        <authorList>
            <person name="Anda M."/>
            <person name="Iwasaki W."/>
        </authorList>
    </citation>
    <scope>NUCLEOTIDE SEQUENCE [LARGE SCALE GENOMIC DNA]</scope>
    <source>
        <strain evidence="4 5">NBRC 101262</strain>
    </source>
</reference>
<dbReference type="Gene3D" id="3.40.50.2000">
    <property type="entry name" value="Glycogen Phosphorylase B"/>
    <property type="match status" value="2"/>
</dbReference>
<dbReference type="Pfam" id="PF13439">
    <property type="entry name" value="Glyco_transf_4"/>
    <property type="match status" value="1"/>
</dbReference>
<proteinExistence type="predicted"/>
<name>A0ABN6L4P0_9BACT</name>
<dbReference type="Pfam" id="PF00534">
    <property type="entry name" value="Glycos_transf_1"/>
    <property type="match status" value="1"/>
</dbReference>
<feature type="domain" description="Glycosyltransferase subfamily 4-like N-terminal" evidence="3">
    <location>
        <begin position="52"/>
        <end position="158"/>
    </location>
</feature>
<evidence type="ECO:0000259" key="2">
    <source>
        <dbReference type="Pfam" id="PF00534"/>
    </source>
</evidence>
<dbReference type="PANTHER" id="PTHR46401">
    <property type="entry name" value="GLYCOSYLTRANSFERASE WBBK-RELATED"/>
    <property type="match status" value="1"/>
</dbReference>
<keyword evidence="1" id="KW-0808">Transferase</keyword>
<dbReference type="SUPFAM" id="SSF53756">
    <property type="entry name" value="UDP-Glycosyltransferase/glycogen phosphorylase"/>
    <property type="match status" value="1"/>
</dbReference>
<evidence type="ECO:0000313" key="5">
    <source>
        <dbReference type="Proteomes" id="UP001354989"/>
    </source>
</evidence>
<dbReference type="InterPro" id="IPR028098">
    <property type="entry name" value="Glyco_trans_4-like_N"/>
</dbReference>
<keyword evidence="5" id="KW-1185">Reference proteome</keyword>
<evidence type="ECO:0000259" key="3">
    <source>
        <dbReference type="Pfam" id="PF13439"/>
    </source>
</evidence>
<evidence type="ECO:0000313" key="4">
    <source>
        <dbReference type="EMBL" id="BDC98060.1"/>
    </source>
</evidence>
<gene>
    <name evidence="4" type="ORF">PEPS_03410</name>
</gene>
<accession>A0ABN6L4P0</accession>
<organism evidence="4 5">
    <name type="scientific">Persicobacter psychrovividus</name>
    <dbReference type="NCBI Taxonomy" id="387638"/>
    <lineage>
        <taxon>Bacteria</taxon>
        <taxon>Pseudomonadati</taxon>
        <taxon>Bacteroidota</taxon>
        <taxon>Cytophagia</taxon>
        <taxon>Cytophagales</taxon>
        <taxon>Persicobacteraceae</taxon>
        <taxon>Persicobacter</taxon>
    </lineage>
</organism>
<dbReference type="RefSeq" id="WP_338397476.1">
    <property type="nucleotide sequence ID" value="NZ_AP025292.1"/>
</dbReference>
<dbReference type="EMBL" id="AP025292">
    <property type="protein sequence ID" value="BDC98060.1"/>
    <property type="molecule type" value="Genomic_DNA"/>
</dbReference>
<protein>
    <recommendedName>
        <fullName evidence="6">Glycosyltransferase family 1 protein</fullName>
    </recommendedName>
</protein>
<dbReference type="CDD" id="cd03809">
    <property type="entry name" value="GT4_MtfB-like"/>
    <property type="match status" value="1"/>
</dbReference>